<name>A0ABN9Y6T3_9DINO</name>
<feature type="compositionally biased region" description="Basic residues" evidence="1">
    <location>
        <begin position="314"/>
        <end position="327"/>
    </location>
</feature>
<sequence length="379" mass="41336">MLTGKREGRKKGPGWDGANSLFGCMVVRMNTGKKAREGESSSQASTWGNPVLLDKGEPTGFNINAMGRRLASIVPKPGTRQNMTGHVRAWAPPTVLRVRRQDAGKKKWSRSVLKCDVTYTCIQFLWATKTIPTPTGETLAPPGNLPTLMGTGTVSFGFRSTHPYLEGARWESQVTLHGGGGMILTMMALVPRIPIREQGGDEAATGGHGAKPRGARPVHEAAAWPTPAWQHVEVRETLEGANLHRLCNTIGRCCAMLTESPCEQNAARKLRYTGAGSPWLCHLPLRNTHVGLELSNPHAACQPSSRPAMAGTRSKPHKHSQRMRRRHTSGDRGGAGRHLRDCRTHVPMTCTCPRQTYAKSAPYPVNLLTNAFVVVLCLR</sequence>
<organism evidence="2 3">
    <name type="scientific">Prorocentrum cordatum</name>
    <dbReference type="NCBI Taxonomy" id="2364126"/>
    <lineage>
        <taxon>Eukaryota</taxon>
        <taxon>Sar</taxon>
        <taxon>Alveolata</taxon>
        <taxon>Dinophyceae</taxon>
        <taxon>Prorocentrales</taxon>
        <taxon>Prorocentraceae</taxon>
        <taxon>Prorocentrum</taxon>
    </lineage>
</organism>
<keyword evidence="3" id="KW-1185">Reference proteome</keyword>
<feature type="region of interest" description="Disordered" evidence="1">
    <location>
        <begin position="299"/>
        <end position="338"/>
    </location>
</feature>
<reference evidence="2" key="1">
    <citation type="submission" date="2023-10" db="EMBL/GenBank/DDBJ databases">
        <authorList>
            <person name="Chen Y."/>
            <person name="Shah S."/>
            <person name="Dougan E. K."/>
            <person name="Thang M."/>
            <person name="Chan C."/>
        </authorList>
    </citation>
    <scope>NUCLEOTIDE SEQUENCE [LARGE SCALE GENOMIC DNA]</scope>
</reference>
<dbReference type="Proteomes" id="UP001189429">
    <property type="component" value="Unassembled WGS sequence"/>
</dbReference>
<evidence type="ECO:0000313" key="2">
    <source>
        <dbReference type="EMBL" id="CAK0906763.1"/>
    </source>
</evidence>
<dbReference type="EMBL" id="CAUYUJ010021741">
    <property type="protein sequence ID" value="CAK0906763.1"/>
    <property type="molecule type" value="Genomic_DNA"/>
</dbReference>
<proteinExistence type="predicted"/>
<gene>
    <name evidence="2" type="ORF">PCOR1329_LOCUS81975</name>
</gene>
<evidence type="ECO:0000256" key="1">
    <source>
        <dbReference type="SAM" id="MobiDB-lite"/>
    </source>
</evidence>
<protein>
    <submittedName>
        <fullName evidence="2">Uncharacterized protein</fullName>
    </submittedName>
</protein>
<feature type="region of interest" description="Disordered" evidence="1">
    <location>
        <begin position="33"/>
        <end position="53"/>
    </location>
</feature>
<accession>A0ABN9Y6T3</accession>
<comment type="caution">
    <text evidence="2">The sequence shown here is derived from an EMBL/GenBank/DDBJ whole genome shotgun (WGS) entry which is preliminary data.</text>
</comment>
<evidence type="ECO:0000313" key="3">
    <source>
        <dbReference type="Proteomes" id="UP001189429"/>
    </source>
</evidence>